<dbReference type="GO" id="GO:0000122">
    <property type="term" value="P:negative regulation of transcription by RNA polymerase II"/>
    <property type="evidence" value="ECO:0007669"/>
    <property type="project" value="TreeGrafter"/>
</dbReference>
<dbReference type="CDD" id="cd01389">
    <property type="entry name" value="HMG-box_ROX1-like"/>
    <property type="match status" value="1"/>
</dbReference>
<dbReference type="Pfam" id="PF00505">
    <property type="entry name" value="HMG_box"/>
    <property type="match status" value="1"/>
</dbReference>
<keyword evidence="3" id="KW-0804">Transcription</keyword>
<dbReference type="Gene3D" id="1.10.30.10">
    <property type="entry name" value="High mobility group box domain"/>
    <property type="match status" value="1"/>
</dbReference>
<dbReference type="GO" id="GO:0001228">
    <property type="term" value="F:DNA-binding transcription activator activity, RNA polymerase II-specific"/>
    <property type="evidence" value="ECO:0007669"/>
    <property type="project" value="TreeGrafter"/>
</dbReference>
<organism evidence="7">
    <name type="scientific">Venturia inaequalis</name>
    <name type="common">Apple scab fungus</name>
    <dbReference type="NCBI Taxonomy" id="5025"/>
    <lineage>
        <taxon>Eukaryota</taxon>
        <taxon>Fungi</taxon>
        <taxon>Dikarya</taxon>
        <taxon>Ascomycota</taxon>
        <taxon>Pezizomycotina</taxon>
        <taxon>Dothideomycetes</taxon>
        <taxon>Pleosporomycetidae</taxon>
        <taxon>Venturiales</taxon>
        <taxon>Venturiaceae</taxon>
        <taxon>Venturia</taxon>
    </lineage>
</organism>
<evidence type="ECO:0000256" key="3">
    <source>
        <dbReference type="ARBA" id="ARBA00023163"/>
    </source>
</evidence>
<feature type="domain" description="HMG box" evidence="6">
    <location>
        <begin position="111"/>
        <end position="179"/>
    </location>
</feature>
<evidence type="ECO:0000256" key="1">
    <source>
        <dbReference type="ARBA" id="ARBA00023015"/>
    </source>
</evidence>
<dbReference type="FunFam" id="1.10.30.10:FF:000041">
    <property type="entry name" value="HMG box family protein"/>
    <property type="match status" value="1"/>
</dbReference>
<sequence>MSSSSLTTSLAPMSNEKYLLAWFTQLALETSQPGAPPPYLPSNTPYWMVSQLEDLYSQAMNCPVTTRLTPGGQLTFEMASSLSSTESMPTAASPTSISSADVLDRKSKAKVPRPANAFILYRQHKHPAIKAQFPGIVNNDISKKVAALWKDESEDVKATWKAKADEAKQQHLQQHPDYSYQPRKSSEKKRRMTKRKMATTTAAVVFVDDKAQHVQGPQQPLPAFTLNNIDLSPIYCNPAAMGHNAVQTYDNIEHLLNIVMGDETTSSTIDFAATHDLSVGLAFCGRQPANFEALKMFPSDSEQRVDDFIDANFASGSATGVGAVAPAEPSWEHRDNHGLMMAADQIQNQQFLNSANAEGLEQMRQEELFEQSDDFDNVWHPNPYFFG</sequence>
<feature type="compositionally biased region" description="Low complexity" evidence="5">
    <location>
        <begin position="87"/>
        <end position="100"/>
    </location>
</feature>
<feature type="region of interest" description="Disordered" evidence="5">
    <location>
        <begin position="79"/>
        <end position="105"/>
    </location>
</feature>
<dbReference type="GO" id="GO:0000978">
    <property type="term" value="F:RNA polymerase II cis-regulatory region sequence-specific DNA binding"/>
    <property type="evidence" value="ECO:0007669"/>
    <property type="project" value="TreeGrafter"/>
</dbReference>
<dbReference type="GO" id="GO:0005634">
    <property type="term" value="C:nucleus"/>
    <property type="evidence" value="ECO:0007669"/>
    <property type="project" value="UniProtKB-UniRule"/>
</dbReference>
<proteinExistence type="predicted"/>
<evidence type="ECO:0000256" key="2">
    <source>
        <dbReference type="ARBA" id="ARBA00023125"/>
    </source>
</evidence>
<feature type="region of interest" description="Disordered" evidence="5">
    <location>
        <begin position="160"/>
        <end position="191"/>
    </location>
</feature>
<dbReference type="InterPro" id="IPR050140">
    <property type="entry name" value="SRY-related_HMG-box_TF-like"/>
</dbReference>
<evidence type="ECO:0000256" key="5">
    <source>
        <dbReference type="SAM" id="MobiDB-lite"/>
    </source>
</evidence>
<dbReference type="GO" id="GO:0030154">
    <property type="term" value="P:cell differentiation"/>
    <property type="evidence" value="ECO:0007669"/>
    <property type="project" value="TreeGrafter"/>
</dbReference>
<keyword evidence="1" id="KW-0805">Transcription regulation</keyword>
<dbReference type="PROSITE" id="PS50118">
    <property type="entry name" value="HMG_BOX_2"/>
    <property type="match status" value="1"/>
</dbReference>
<dbReference type="InterPro" id="IPR036910">
    <property type="entry name" value="HMG_box_dom_sf"/>
</dbReference>
<keyword evidence="2 4" id="KW-0238">DNA-binding</keyword>
<feature type="DNA-binding region" description="HMG box" evidence="4">
    <location>
        <begin position="111"/>
        <end position="179"/>
    </location>
</feature>
<accession>A0A2L0WQK7</accession>
<dbReference type="InterPro" id="IPR009071">
    <property type="entry name" value="HMG_box_dom"/>
</dbReference>
<keyword evidence="4" id="KW-0539">Nucleus</keyword>
<dbReference type="AlphaFoldDB" id="A0A2L0WQK7"/>
<dbReference type="SMART" id="SM00398">
    <property type="entry name" value="HMG"/>
    <property type="match status" value="1"/>
</dbReference>
<reference evidence="7" key="1">
    <citation type="journal article" date="2018" name="Phytopathology">
        <title>Evidence for Sexual Reproduction: Identification, Frequency, and Spatial Distribution of Venturia effusa (Pecan Scab) Mating Type Idiomorphs.</title>
        <authorList>
            <person name="Young C."/>
            <person name="Bock C."/>
            <person name="Charlton N."/>
            <person name="Mattupalli C."/>
            <person name="Krom N.D."/>
            <person name="Bowen J.K."/>
            <person name="Templeton M.D."/>
            <person name="Plummer K."/>
            <person name="Wood B.W."/>
        </authorList>
    </citation>
    <scope>NUCLEOTIDE SEQUENCE</scope>
    <source>
        <strain evidence="7">1639</strain>
    </source>
</reference>
<dbReference type="PANTHER" id="PTHR10270">
    <property type="entry name" value="SOX TRANSCRIPTION FACTOR"/>
    <property type="match status" value="1"/>
</dbReference>
<dbReference type="PANTHER" id="PTHR10270:SF161">
    <property type="entry name" value="SEX-DETERMINING REGION Y PROTEIN"/>
    <property type="match status" value="1"/>
</dbReference>
<feature type="compositionally biased region" description="Basic and acidic residues" evidence="5">
    <location>
        <begin position="160"/>
        <end position="169"/>
    </location>
</feature>
<dbReference type="SUPFAM" id="SSF47095">
    <property type="entry name" value="HMG-box"/>
    <property type="match status" value="1"/>
</dbReference>
<name>A0A2L0WQK7_VENIN</name>
<gene>
    <name evidence="7" type="primary">MAT1-2-1</name>
</gene>
<dbReference type="EMBL" id="MG818329">
    <property type="protein sequence ID" value="AVA29528.1"/>
    <property type="molecule type" value="Genomic_DNA"/>
</dbReference>
<protein>
    <submittedName>
        <fullName evidence="7">Mating type protein MAT1-2</fullName>
    </submittedName>
</protein>
<evidence type="ECO:0000313" key="7">
    <source>
        <dbReference type="EMBL" id="AVA29528.1"/>
    </source>
</evidence>
<evidence type="ECO:0000259" key="6">
    <source>
        <dbReference type="PROSITE" id="PS50118"/>
    </source>
</evidence>
<evidence type="ECO:0000256" key="4">
    <source>
        <dbReference type="PROSITE-ProRule" id="PRU00267"/>
    </source>
</evidence>